<keyword evidence="3" id="KW-1185">Reference proteome</keyword>
<dbReference type="Proteomes" id="UP001243717">
    <property type="component" value="Unassembled WGS sequence"/>
</dbReference>
<gene>
    <name evidence="2" type="ORF">QEH59_10265</name>
</gene>
<accession>A0ABU1AM16</accession>
<name>A0ABU1AM16_9BACT</name>
<sequence length="84" mass="9372">MSACNDYGLKIHDDIALVSLALSPTWPDYKNCSGVNELLHNVGALAVDTLVAHTPKNERGTPSQRRVHMLEGKWNPGKTMRHRH</sequence>
<dbReference type="EMBL" id="JARXIC010000014">
    <property type="protein sequence ID" value="MDQ8194811.1"/>
    <property type="molecule type" value="Genomic_DNA"/>
</dbReference>
<organism evidence="2 3">
    <name type="scientific">Thalassobacterium sedimentorum</name>
    <dbReference type="NCBI Taxonomy" id="3041258"/>
    <lineage>
        <taxon>Bacteria</taxon>
        <taxon>Pseudomonadati</taxon>
        <taxon>Verrucomicrobiota</taxon>
        <taxon>Opitutia</taxon>
        <taxon>Puniceicoccales</taxon>
        <taxon>Coraliomargaritaceae</taxon>
        <taxon>Thalassobacterium</taxon>
    </lineage>
</organism>
<reference evidence="2 3" key="1">
    <citation type="submission" date="2023-04" db="EMBL/GenBank/DDBJ databases">
        <title>A novel bacteria isolated from coastal sediment.</title>
        <authorList>
            <person name="Liu X.-J."/>
            <person name="Du Z.-J."/>
        </authorList>
    </citation>
    <scope>NUCLEOTIDE SEQUENCE [LARGE SCALE GENOMIC DNA]</scope>
    <source>
        <strain evidence="2 3">SDUM461004</strain>
    </source>
</reference>
<evidence type="ECO:0000256" key="1">
    <source>
        <dbReference type="SAM" id="MobiDB-lite"/>
    </source>
</evidence>
<evidence type="ECO:0000313" key="2">
    <source>
        <dbReference type="EMBL" id="MDQ8194811.1"/>
    </source>
</evidence>
<comment type="caution">
    <text evidence="2">The sequence shown here is derived from an EMBL/GenBank/DDBJ whole genome shotgun (WGS) entry which is preliminary data.</text>
</comment>
<feature type="region of interest" description="Disordered" evidence="1">
    <location>
        <begin position="55"/>
        <end position="84"/>
    </location>
</feature>
<dbReference type="RefSeq" id="WP_308985277.1">
    <property type="nucleotide sequence ID" value="NZ_JARXIC010000014.1"/>
</dbReference>
<evidence type="ECO:0000313" key="3">
    <source>
        <dbReference type="Proteomes" id="UP001243717"/>
    </source>
</evidence>
<protein>
    <submittedName>
        <fullName evidence="2">Uncharacterized protein</fullName>
    </submittedName>
</protein>
<proteinExistence type="predicted"/>